<dbReference type="AlphaFoldDB" id="A0A1I1ZI54"/>
<evidence type="ECO:0000313" key="1">
    <source>
        <dbReference type="EMBL" id="SFE31018.1"/>
    </source>
</evidence>
<dbReference type="STRING" id="500610.SAMN02799615_00718"/>
<protein>
    <submittedName>
        <fullName evidence="1">Uncharacterized protein</fullName>
    </submittedName>
</protein>
<dbReference type="Proteomes" id="UP000199477">
    <property type="component" value="Unassembled WGS sequence"/>
</dbReference>
<dbReference type="InterPro" id="IPR020863">
    <property type="entry name" value="MACPF_CS"/>
</dbReference>
<reference evidence="2" key="1">
    <citation type="submission" date="2016-10" db="EMBL/GenBank/DDBJ databases">
        <authorList>
            <person name="Varghese N."/>
            <person name="Submissions S."/>
        </authorList>
    </citation>
    <scope>NUCLEOTIDE SEQUENCE [LARGE SCALE GENOMIC DNA]</scope>
    <source>
        <strain evidence="2">UNC178MFTsu3.1</strain>
    </source>
</reference>
<evidence type="ECO:0000313" key="2">
    <source>
        <dbReference type="Proteomes" id="UP000199477"/>
    </source>
</evidence>
<name>A0A1I1ZI54_9GAMM</name>
<dbReference type="PROSITE" id="PS00279">
    <property type="entry name" value="MACPF_1"/>
    <property type="match status" value="1"/>
</dbReference>
<organism evidence="1 2">
    <name type="scientific">Dyella marensis</name>
    <dbReference type="NCBI Taxonomy" id="500610"/>
    <lineage>
        <taxon>Bacteria</taxon>
        <taxon>Pseudomonadati</taxon>
        <taxon>Pseudomonadota</taxon>
        <taxon>Gammaproteobacteria</taxon>
        <taxon>Lysobacterales</taxon>
        <taxon>Rhodanobacteraceae</taxon>
        <taxon>Dyella</taxon>
    </lineage>
</organism>
<dbReference type="RefSeq" id="WP_026636665.1">
    <property type="nucleotide sequence ID" value="NZ_FONH01000002.1"/>
</dbReference>
<dbReference type="EMBL" id="FONH01000002">
    <property type="protein sequence ID" value="SFE31018.1"/>
    <property type="molecule type" value="Genomic_DNA"/>
</dbReference>
<gene>
    <name evidence="1" type="ORF">SAMN02799615_00718</name>
</gene>
<proteinExistence type="predicted"/>
<keyword evidence="2" id="KW-1185">Reference proteome</keyword>
<sequence>MSASMRLGESVNLLEGLVPGWFDDASGSRPFEVPPREALLGLDAQVQKGTGAWCGLDIGFHASIESLLDALFDYRVRPMPGDAGRFDLPPSALMLGGGRRAATLARLEQLLGVPVAQLERGGLVLLQFRRDDAGEQHPLEEGGIGRRIQVERYWTREGRHAVGRLRVAERGGDGREPVLRQRQAERYIDYLYEYGTHFVSRIGTGDRLFQVLACQPGRHELLRSLWRQAAGAGEPGVSAAAFAMYLGDAWIGWHGHLVSAAQDPVFERSILDGLWRLPEAGMRASLLAALHRDAGAWLDGFRRSVPVRLGFSAHSPYMEPSRASAWQRVAKGALLQRYGDALLVSAVGTGEAETATPLVNHGESIVVAGHDGASLLVDRTEAIQAQLGEAAMDAGVAHLFARRLGFVSDVVLPVQGALTLFGFAIDADLARGHMPTLRLEGDVTAVVRCHTPVLHGALRIARPDGTHEVLSGGLHFGDDAQGRVSVLADLCQVDAAVLAALRVPLIAALDEAEAQWLRAIAAGVPATIATIRAELDWLIRCLRDSGALAPEAAHRGGWDALFRRLALLARLGPTVPRLRPDAGASLIQTAAELLLHCRLATDAPDSEQQALAQACAEVSLGFDAAMDHTLEPDAGDLARLAQCLSRIDEACGQAVCAIETLLEEAQATVDENVQVVLLTMARLWGDEFGGAMPPPPGEERPALALELLRAAEHDRRAARLLHAVAVHADLGMVDAAVEAMDGLGQHGLALEQWSALPGMIMSLLDPSDATASSLSDALREWAAQGLRLAVSIPVVQQGVQDRLRRGRAVDVPSPVAVSLRMMLASRRLQLQWVGAYGQGDAVARRLGVVAA</sequence>
<accession>A0A1I1ZI54</accession>